<dbReference type="PROSITE" id="PS51729">
    <property type="entry name" value="GNAT_YJDJ"/>
    <property type="match status" value="1"/>
</dbReference>
<reference evidence="4" key="1">
    <citation type="journal article" date="2019" name="Int. J. Syst. Evol. Microbiol.">
        <title>The Global Catalogue of Microorganisms (GCM) 10K type strain sequencing project: providing services to taxonomists for standard genome sequencing and annotation.</title>
        <authorList>
            <consortium name="The Broad Institute Genomics Platform"/>
            <consortium name="The Broad Institute Genome Sequencing Center for Infectious Disease"/>
            <person name="Wu L."/>
            <person name="Ma J."/>
        </authorList>
    </citation>
    <scope>NUCLEOTIDE SEQUENCE [LARGE SCALE GENOMIC DNA]</scope>
    <source>
        <strain evidence="4">CGMCC 1.15407</strain>
    </source>
</reference>
<comment type="caution">
    <text evidence="3">The sequence shown here is derived from an EMBL/GenBank/DDBJ whole genome shotgun (WGS) entry which is preliminary data.</text>
</comment>
<dbReference type="PROSITE" id="PS51186">
    <property type="entry name" value="GNAT"/>
    <property type="match status" value="1"/>
</dbReference>
<dbReference type="InterPro" id="IPR031165">
    <property type="entry name" value="GNAT_YJDJ"/>
</dbReference>
<dbReference type="Gene3D" id="3.40.630.30">
    <property type="match status" value="1"/>
</dbReference>
<evidence type="ECO:0000313" key="3">
    <source>
        <dbReference type="EMBL" id="GGF29755.1"/>
    </source>
</evidence>
<dbReference type="PANTHER" id="PTHR31435:SF10">
    <property type="entry name" value="BSR4717 PROTEIN"/>
    <property type="match status" value="1"/>
</dbReference>
<evidence type="ECO:0000313" key="4">
    <source>
        <dbReference type="Proteomes" id="UP000647339"/>
    </source>
</evidence>
<proteinExistence type="predicted"/>
<dbReference type="InterPro" id="IPR000182">
    <property type="entry name" value="GNAT_dom"/>
</dbReference>
<dbReference type="Pfam" id="PF14542">
    <property type="entry name" value="Acetyltransf_CG"/>
    <property type="match status" value="1"/>
</dbReference>
<dbReference type="InterPro" id="IPR045057">
    <property type="entry name" value="Gcn5-rel_NAT"/>
</dbReference>
<sequence>MSSMIVKNNNDGKKGFFAAMEDDEEAGQMTFTFAGEDRLIVDHTEVNPDFKGQGVGKLMLMNLVDFARKNQYKVIPLCPFAKSVFSKEEKIRDVLFT</sequence>
<evidence type="ECO:0000259" key="2">
    <source>
        <dbReference type="PROSITE" id="PS51729"/>
    </source>
</evidence>
<feature type="domain" description="N-acetyltransferase" evidence="1">
    <location>
        <begin position="1"/>
        <end position="97"/>
    </location>
</feature>
<organism evidence="3 4">
    <name type="scientific">Echinicola rosea</name>
    <dbReference type="NCBI Taxonomy" id="1807691"/>
    <lineage>
        <taxon>Bacteria</taxon>
        <taxon>Pseudomonadati</taxon>
        <taxon>Bacteroidota</taxon>
        <taxon>Cytophagia</taxon>
        <taxon>Cytophagales</taxon>
        <taxon>Cyclobacteriaceae</taxon>
        <taxon>Echinicola</taxon>
    </lineage>
</organism>
<dbReference type="PANTHER" id="PTHR31435">
    <property type="entry name" value="PROTEIN NATD1"/>
    <property type="match status" value="1"/>
</dbReference>
<dbReference type="EMBL" id="BMIU01000007">
    <property type="protein sequence ID" value="GGF29755.1"/>
    <property type="molecule type" value="Genomic_DNA"/>
</dbReference>
<dbReference type="InterPro" id="IPR016181">
    <property type="entry name" value="Acyl_CoA_acyltransferase"/>
</dbReference>
<name>A0ABQ1V0N1_9BACT</name>
<dbReference type="SUPFAM" id="SSF55729">
    <property type="entry name" value="Acyl-CoA N-acyltransferases (Nat)"/>
    <property type="match status" value="1"/>
</dbReference>
<protein>
    <submittedName>
        <fullName evidence="3">N-acetyltransferase</fullName>
    </submittedName>
</protein>
<accession>A0ABQ1V0N1</accession>
<dbReference type="Proteomes" id="UP000647339">
    <property type="component" value="Unassembled WGS sequence"/>
</dbReference>
<dbReference type="CDD" id="cd04301">
    <property type="entry name" value="NAT_SF"/>
    <property type="match status" value="1"/>
</dbReference>
<gene>
    <name evidence="3" type="ORF">GCM10011339_17440</name>
</gene>
<evidence type="ECO:0000259" key="1">
    <source>
        <dbReference type="PROSITE" id="PS51186"/>
    </source>
</evidence>
<keyword evidence="4" id="KW-1185">Reference proteome</keyword>
<feature type="domain" description="N-acetyltransferase" evidence="2">
    <location>
        <begin position="9"/>
        <end position="96"/>
    </location>
</feature>
<dbReference type="RefSeq" id="WP_229683369.1">
    <property type="nucleotide sequence ID" value="NZ_BMIU01000007.1"/>
</dbReference>